<evidence type="ECO:0000256" key="6">
    <source>
        <dbReference type="RuleBase" id="RU361140"/>
    </source>
</evidence>
<proteinExistence type="inferred from homology"/>
<dbReference type="PROSITE" id="PS00146">
    <property type="entry name" value="BETA_LACTAMASE_A"/>
    <property type="match status" value="1"/>
</dbReference>
<comment type="catalytic activity">
    <reaction evidence="1 6">
        <text>a beta-lactam + H2O = a substituted beta-amino acid</text>
        <dbReference type="Rhea" id="RHEA:20401"/>
        <dbReference type="ChEBI" id="CHEBI:15377"/>
        <dbReference type="ChEBI" id="CHEBI:35627"/>
        <dbReference type="ChEBI" id="CHEBI:140347"/>
        <dbReference type="EC" id="3.5.2.6"/>
    </reaction>
</comment>
<dbReference type="OrthoDB" id="9784149at2"/>
<protein>
    <recommendedName>
        <fullName evidence="3 6">Beta-lactamase</fullName>
        <ecNumber evidence="3 6">3.5.2.6</ecNumber>
    </recommendedName>
</protein>
<dbReference type="SUPFAM" id="SSF56601">
    <property type="entry name" value="beta-lactamase/transpeptidase-like"/>
    <property type="match status" value="1"/>
</dbReference>
<feature type="signal peptide" evidence="7">
    <location>
        <begin position="1"/>
        <end position="19"/>
    </location>
</feature>
<dbReference type="PRINTS" id="PR00118">
    <property type="entry name" value="BLACTAMASEA"/>
</dbReference>
<dbReference type="Pfam" id="PF13354">
    <property type="entry name" value="Beta-lactamase2"/>
    <property type="match status" value="1"/>
</dbReference>
<comment type="similarity">
    <text evidence="2 6">Belongs to the class-A beta-lactamase family.</text>
</comment>
<dbReference type="AlphaFoldDB" id="A0A370K6F0"/>
<evidence type="ECO:0000256" key="5">
    <source>
        <dbReference type="ARBA" id="ARBA00023251"/>
    </source>
</evidence>
<sequence length="332" mass="34532">MAVAAAFALACQASYPAFASDQPVAASADARQLQRALDALVQRARPGVLGVAVLDLQSGASAGVHADQAFPMMSVFKAPVAAAVLARVDGGSLSLDQPVVIHQADVLSGSAVPSIGAHFHGEQMTFTVGQLLTAAVSQSDNTAVDALIKVVGGPEVVTAFLRAHGIAGMRVDQGEAGVSRVAQDLRPGESEPVDESAQAARARHLRGYQAFLADPRNRSTPEAAVTFLHKLWKGELLSPASTQRLLNLMYAQTIPNRLRAGLPANVRLADKSGTSWTVDGRIAAYNDIGILSWPDGHVVIVAAFLSDSPATPAARDALFAGLARDIAAAARR</sequence>
<dbReference type="PANTHER" id="PTHR35333">
    <property type="entry name" value="BETA-LACTAMASE"/>
    <property type="match status" value="1"/>
</dbReference>
<reference evidence="9 10" key="1">
    <citation type="submission" date="2018-07" db="EMBL/GenBank/DDBJ databases">
        <title>Dyella solisilvae sp. nov., isolated from the pine and broad-leaved mixed forest soil.</title>
        <authorList>
            <person name="Gao Z."/>
            <person name="Qiu L."/>
        </authorList>
    </citation>
    <scope>NUCLEOTIDE SEQUENCE [LARGE SCALE GENOMIC DNA]</scope>
    <source>
        <strain evidence="9 10">DHG54</strain>
    </source>
</reference>
<evidence type="ECO:0000256" key="7">
    <source>
        <dbReference type="SAM" id="SignalP"/>
    </source>
</evidence>
<dbReference type="InterPro" id="IPR012338">
    <property type="entry name" value="Beta-lactam/transpept-like"/>
</dbReference>
<accession>A0A370K6F0</accession>
<dbReference type="InterPro" id="IPR023650">
    <property type="entry name" value="Beta-lactam_class-A_AS"/>
</dbReference>
<evidence type="ECO:0000256" key="3">
    <source>
        <dbReference type="ARBA" id="ARBA00012865"/>
    </source>
</evidence>
<evidence type="ECO:0000313" key="9">
    <source>
        <dbReference type="EMBL" id="RDI98226.1"/>
    </source>
</evidence>
<keyword evidence="4 6" id="KW-0378">Hydrolase</keyword>
<name>A0A370K6F0_9GAMM</name>
<dbReference type="EC" id="3.5.2.6" evidence="3 6"/>
<keyword evidence="5 6" id="KW-0046">Antibiotic resistance</keyword>
<dbReference type="InterPro" id="IPR045155">
    <property type="entry name" value="Beta-lactam_cat"/>
</dbReference>
<dbReference type="GO" id="GO:0008800">
    <property type="term" value="F:beta-lactamase activity"/>
    <property type="evidence" value="ECO:0007669"/>
    <property type="project" value="UniProtKB-UniRule"/>
</dbReference>
<dbReference type="Gene3D" id="3.40.710.10">
    <property type="entry name" value="DD-peptidase/beta-lactamase superfamily"/>
    <property type="match status" value="1"/>
</dbReference>
<evidence type="ECO:0000313" key="10">
    <source>
        <dbReference type="Proteomes" id="UP000254711"/>
    </source>
</evidence>
<evidence type="ECO:0000256" key="2">
    <source>
        <dbReference type="ARBA" id="ARBA00009009"/>
    </source>
</evidence>
<dbReference type="GO" id="GO:0046677">
    <property type="term" value="P:response to antibiotic"/>
    <property type="evidence" value="ECO:0007669"/>
    <property type="project" value="UniProtKB-UniRule"/>
</dbReference>
<keyword evidence="10" id="KW-1185">Reference proteome</keyword>
<feature type="chain" id="PRO_5016861884" description="Beta-lactamase" evidence="7">
    <location>
        <begin position="20"/>
        <end position="332"/>
    </location>
</feature>
<evidence type="ECO:0000256" key="4">
    <source>
        <dbReference type="ARBA" id="ARBA00022801"/>
    </source>
</evidence>
<evidence type="ECO:0000256" key="1">
    <source>
        <dbReference type="ARBA" id="ARBA00001526"/>
    </source>
</evidence>
<gene>
    <name evidence="9" type="ORF">DVT68_14215</name>
</gene>
<keyword evidence="7" id="KW-0732">Signal</keyword>
<comment type="caution">
    <text evidence="9">The sequence shown here is derived from an EMBL/GenBank/DDBJ whole genome shotgun (WGS) entry which is preliminary data.</text>
</comment>
<dbReference type="NCBIfam" id="NF033103">
    <property type="entry name" value="bla_class_A"/>
    <property type="match status" value="1"/>
</dbReference>
<dbReference type="Proteomes" id="UP000254711">
    <property type="component" value="Unassembled WGS sequence"/>
</dbReference>
<dbReference type="InterPro" id="IPR000871">
    <property type="entry name" value="Beta-lactam_class-A"/>
</dbReference>
<feature type="domain" description="Beta-lactamase class A catalytic" evidence="8">
    <location>
        <begin position="50"/>
        <end position="304"/>
    </location>
</feature>
<evidence type="ECO:0000259" key="8">
    <source>
        <dbReference type="Pfam" id="PF13354"/>
    </source>
</evidence>
<dbReference type="PANTHER" id="PTHR35333:SF3">
    <property type="entry name" value="BETA-LACTAMASE-TYPE TRANSPEPTIDASE FOLD CONTAINING PROTEIN"/>
    <property type="match status" value="1"/>
</dbReference>
<dbReference type="GO" id="GO:0030655">
    <property type="term" value="P:beta-lactam antibiotic catabolic process"/>
    <property type="evidence" value="ECO:0007669"/>
    <property type="project" value="InterPro"/>
</dbReference>
<dbReference type="EMBL" id="QQSY01000003">
    <property type="protein sequence ID" value="RDI98226.1"/>
    <property type="molecule type" value="Genomic_DNA"/>
</dbReference>
<organism evidence="9 10">
    <name type="scientific">Dyella solisilvae</name>
    <dbReference type="NCBI Taxonomy" id="1920168"/>
    <lineage>
        <taxon>Bacteria</taxon>
        <taxon>Pseudomonadati</taxon>
        <taxon>Pseudomonadota</taxon>
        <taxon>Gammaproteobacteria</taxon>
        <taxon>Lysobacterales</taxon>
        <taxon>Rhodanobacteraceae</taxon>
        <taxon>Dyella</taxon>
    </lineage>
</organism>